<name>A0A1J6KCA4_NICAT</name>
<evidence type="ECO:0000313" key="2">
    <source>
        <dbReference type="Proteomes" id="UP000187609"/>
    </source>
</evidence>
<proteinExistence type="predicted"/>
<protein>
    <submittedName>
        <fullName evidence="1">Uncharacterized protein</fullName>
    </submittedName>
</protein>
<dbReference type="AlphaFoldDB" id="A0A1J6KCA4"/>
<dbReference type="Proteomes" id="UP000187609">
    <property type="component" value="Unassembled WGS sequence"/>
</dbReference>
<dbReference type="Gramene" id="OIT27690">
    <property type="protein sequence ID" value="OIT27690"/>
    <property type="gene ID" value="A4A49_58854"/>
</dbReference>
<reference evidence="1" key="1">
    <citation type="submission" date="2016-11" db="EMBL/GenBank/DDBJ databases">
        <title>The genome of Nicotiana attenuata.</title>
        <authorList>
            <person name="Xu S."/>
            <person name="Brockmoeller T."/>
            <person name="Gaquerel E."/>
            <person name="Navarro A."/>
            <person name="Kuhl H."/>
            <person name="Gase K."/>
            <person name="Ling Z."/>
            <person name="Zhou W."/>
            <person name="Kreitzer C."/>
            <person name="Stanke M."/>
            <person name="Tang H."/>
            <person name="Lyons E."/>
            <person name="Pandey P."/>
            <person name="Pandey S.P."/>
            <person name="Timmermann B."/>
            <person name="Baldwin I.T."/>
        </authorList>
    </citation>
    <scope>NUCLEOTIDE SEQUENCE [LARGE SCALE GENOMIC DNA]</scope>
    <source>
        <strain evidence="1">UT</strain>
    </source>
</reference>
<evidence type="ECO:0000313" key="1">
    <source>
        <dbReference type="EMBL" id="OIT27690.1"/>
    </source>
</evidence>
<accession>A0A1J6KCA4</accession>
<dbReference type="EMBL" id="MJEQ01002309">
    <property type="protein sequence ID" value="OIT27690.1"/>
    <property type="molecule type" value="Genomic_DNA"/>
</dbReference>
<comment type="caution">
    <text evidence="1">The sequence shown here is derived from an EMBL/GenBank/DDBJ whole genome shotgun (WGS) entry which is preliminary data.</text>
</comment>
<gene>
    <name evidence="1" type="ORF">A4A49_58854</name>
</gene>
<sequence>MVEDQLTSANIEKDSTDKNGQLVVVSSNSIKPANVNVTTIGAKILESMNPLQVLPGFLHNPTEGLSLQEVKENNGIAGVGLNTSQHDIPSNDLFDRSSNMLQVSNIQQTLSMMSSATKQPKGGDDYTR</sequence>
<organism evidence="1 2">
    <name type="scientific">Nicotiana attenuata</name>
    <name type="common">Coyote tobacco</name>
    <dbReference type="NCBI Taxonomy" id="49451"/>
    <lineage>
        <taxon>Eukaryota</taxon>
        <taxon>Viridiplantae</taxon>
        <taxon>Streptophyta</taxon>
        <taxon>Embryophyta</taxon>
        <taxon>Tracheophyta</taxon>
        <taxon>Spermatophyta</taxon>
        <taxon>Magnoliopsida</taxon>
        <taxon>eudicotyledons</taxon>
        <taxon>Gunneridae</taxon>
        <taxon>Pentapetalae</taxon>
        <taxon>asterids</taxon>
        <taxon>lamiids</taxon>
        <taxon>Solanales</taxon>
        <taxon>Solanaceae</taxon>
        <taxon>Nicotianoideae</taxon>
        <taxon>Nicotianeae</taxon>
        <taxon>Nicotiana</taxon>
    </lineage>
</organism>
<keyword evidence="2" id="KW-1185">Reference proteome</keyword>